<keyword evidence="10" id="KW-0966">Cell projection</keyword>
<dbReference type="SUPFAM" id="SSF64518">
    <property type="entry name" value="Phase 1 flagellin"/>
    <property type="match status" value="1"/>
</dbReference>
<comment type="caution">
    <text evidence="10">The sequence shown here is derived from an EMBL/GenBank/DDBJ whole genome shotgun (WGS) entry which is preliminary data.</text>
</comment>
<dbReference type="PANTHER" id="PTHR30033:SF1">
    <property type="entry name" value="FLAGELLAR HOOK-ASSOCIATED PROTEIN 1"/>
    <property type="match status" value="1"/>
</dbReference>
<dbReference type="InterPro" id="IPR001444">
    <property type="entry name" value="Flag_bb_rod_N"/>
</dbReference>
<evidence type="ECO:0000256" key="2">
    <source>
        <dbReference type="ARBA" id="ARBA00004613"/>
    </source>
</evidence>
<evidence type="ECO:0000259" key="8">
    <source>
        <dbReference type="Pfam" id="PF06429"/>
    </source>
</evidence>
<evidence type="ECO:0000256" key="4">
    <source>
        <dbReference type="ARBA" id="ARBA00016244"/>
    </source>
</evidence>
<organism evidence="10 11">
    <name type="scientific">Kineosporia babensis</name>
    <dbReference type="NCBI Taxonomy" id="499548"/>
    <lineage>
        <taxon>Bacteria</taxon>
        <taxon>Bacillati</taxon>
        <taxon>Actinomycetota</taxon>
        <taxon>Actinomycetes</taxon>
        <taxon>Kineosporiales</taxon>
        <taxon>Kineosporiaceae</taxon>
        <taxon>Kineosporia</taxon>
    </lineage>
</organism>
<accession>A0A9X1SSP1</accession>
<dbReference type="GO" id="GO:0009424">
    <property type="term" value="C:bacterial-type flagellum hook"/>
    <property type="evidence" value="ECO:0007669"/>
    <property type="project" value="InterPro"/>
</dbReference>
<evidence type="ECO:0000256" key="5">
    <source>
        <dbReference type="ARBA" id="ARBA00022525"/>
    </source>
</evidence>
<evidence type="ECO:0000259" key="7">
    <source>
        <dbReference type="Pfam" id="PF00460"/>
    </source>
</evidence>
<dbReference type="InterPro" id="IPR053927">
    <property type="entry name" value="FlgK_helical"/>
</dbReference>
<dbReference type="GO" id="GO:0044780">
    <property type="term" value="P:bacterial-type flagellum assembly"/>
    <property type="evidence" value="ECO:0007669"/>
    <property type="project" value="InterPro"/>
</dbReference>
<feature type="domain" description="Flagellar basal body rod protein N-terminal" evidence="7">
    <location>
        <begin position="8"/>
        <end position="35"/>
    </location>
</feature>
<evidence type="ECO:0000313" key="11">
    <source>
        <dbReference type="Proteomes" id="UP001138997"/>
    </source>
</evidence>
<dbReference type="GO" id="GO:0005198">
    <property type="term" value="F:structural molecule activity"/>
    <property type="evidence" value="ECO:0007669"/>
    <property type="project" value="InterPro"/>
</dbReference>
<evidence type="ECO:0000313" key="10">
    <source>
        <dbReference type="EMBL" id="MCD5309820.1"/>
    </source>
</evidence>
<dbReference type="Pfam" id="PF00460">
    <property type="entry name" value="Flg_bb_rod"/>
    <property type="match status" value="1"/>
</dbReference>
<dbReference type="Proteomes" id="UP001138997">
    <property type="component" value="Unassembled WGS sequence"/>
</dbReference>
<keyword evidence="10" id="KW-0282">Flagellum</keyword>
<keyword evidence="6" id="KW-0975">Bacterial flagellum</keyword>
<feature type="domain" description="Flagellar basal-body/hook protein C-terminal" evidence="8">
    <location>
        <begin position="431"/>
        <end position="470"/>
    </location>
</feature>
<reference evidence="10" key="1">
    <citation type="submission" date="2021-11" db="EMBL/GenBank/DDBJ databases">
        <title>Streptomyces corallinus and Kineosporia corallina sp. nov., two new coral-derived marine actinobacteria.</title>
        <authorList>
            <person name="Buangrab K."/>
            <person name="Sutthacheep M."/>
            <person name="Yeemin T."/>
            <person name="Harunari E."/>
            <person name="Igarashi Y."/>
            <person name="Sripreechasak P."/>
            <person name="Kanchanasin P."/>
            <person name="Tanasupawat S."/>
            <person name="Phongsopitanun W."/>
        </authorList>
    </citation>
    <scope>NUCLEOTIDE SEQUENCE</scope>
    <source>
        <strain evidence="10">JCM 31032</strain>
    </source>
</reference>
<evidence type="ECO:0000259" key="9">
    <source>
        <dbReference type="Pfam" id="PF22638"/>
    </source>
</evidence>
<keyword evidence="10" id="KW-0969">Cilium</keyword>
<keyword evidence="5" id="KW-0964">Secreted</keyword>
<evidence type="ECO:0000256" key="3">
    <source>
        <dbReference type="ARBA" id="ARBA00009677"/>
    </source>
</evidence>
<protein>
    <recommendedName>
        <fullName evidence="4">Flagellar hook-associated protein 1</fullName>
    </recommendedName>
</protein>
<feature type="domain" description="Flagellar hook-associated protein FlgK helical" evidence="9">
    <location>
        <begin position="98"/>
        <end position="338"/>
    </location>
</feature>
<sequence>MSFNILGNGLTGLQASQQALNVVSQNIANAATPGYVRQRAILESQQTAPGTNVYTGNSAQFMGVKVTGVERISSTFKTAALNSAVGKQEALEAQAAPLDNIQGLLQEPGDTGLQAGITEFYQSWTTLGNNPTTGSSNGGAALNGAAAGVVIEDAISIATQLNSLSQGVAEEFGNQYANLEGIVEQVNAAATKVAELNQQIMQGTAGGNNINALLDQRDSAVTDIVRLTGATATPLDNGSVQVAVSGVTLVSGPATNTMTVGGANTIEESGTNPPSLMIGTVKASPSGGQAAGVLSALNTDLPEISGRLDIVANGIRDAVNSVHSSGYTFDGTPGGEFFAGEGAKGLTVAVTSPEELAISSQAGASVDGSNALKLGDLVRDSEASAALGGAESPQSQYARMVTGIGTRLQSLNTAIESQAGVVATAQAAVDSESGVDLNEELTNMILFQRSFQANSRVISAANEMLQTLIGMV</sequence>
<dbReference type="Pfam" id="PF06429">
    <property type="entry name" value="Flg_bbr_C"/>
    <property type="match status" value="1"/>
</dbReference>
<proteinExistence type="inferred from homology"/>
<dbReference type="RefSeq" id="WP_231438738.1">
    <property type="nucleotide sequence ID" value="NZ_JAJOMB010000001.1"/>
</dbReference>
<gene>
    <name evidence="10" type="primary">flgK</name>
    <name evidence="10" type="ORF">LR394_02860</name>
</gene>
<dbReference type="InterPro" id="IPR010930">
    <property type="entry name" value="Flg_bb/hook_C_dom"/>
</dbReference>
<evidence type="ECO:0000256" key="1">
    <source>
        <dbReference type="ARBA" id="ARBA00004365"/>
    </source>
</evidence>
<evidence type="ECO:0000256" key="6">
    <source>
        <dbReference type="ARBA" id="ARBA00023143"/>
    </source>
</evidence>
<comment type="similarity">
    <text evidence="3">Belongs to the flagella basal body rod proteins family.</text>
</comment>
<name>A0A9X1SSP1_9ACTN</name>
<dbReference type="GO" id="GO:0005576">
    <property type="term" value="C:extracellular region"/>
    <property type="evidence" value="ECO:0007669"/>
    <property type="project" value="UniProtKB-SubCell"/>
</dbReference>
<dbReference type="AlphaFoldDB" id="A0A9X1SSP1"/>
<dbReference type="NCBIfam" id="TIGR02492">
    <property type="entry name" value="flgK_ends"/>
    <property type="match status" value="1"/>
</dbReference>
<dbReference type="InterPro" id="IPR002371">
    <property type="entry name" value="FlgK"/>
</dbReference>
<dbReference type="EMBL" id="JAJOMB010000001">
    <property type="protein sequence ID" value="MCD5309820.1"/>
    <property type="molecule type" value="Genomic_DNA"/>
</dbReference>
<comment type="subcellular location">
    <subcellularLocation>
        <location evidence="1">Bacterial flagellum</location>
    </subcellularLocation>
    <subcellularLocation>
        <location evidence="2">Secreted</location>
    </subcellularLocation>
</comment>
<dbReference type="PANTHER" id="PTHR30033">
    <property type="entry name" value="FLAGELLAR HOOK-ASSOCIATED PROTEIN 1"/>
    <property type="match status" value="1"/>
</dbReference>
<keyword evidence="11" id="KW-1185">Reference proteome</keyword>
<dbReference type="Pfam" id="PF22638">
    <property type="entry name" value="FlgK_D1"/>
    <property type="match status" value="1"/>
</dbReference>